<dbReference type="OrthoDB" id="10334541at2759"/>
<dbReference type="KEGG" id="ngr:NAEGRDRAFT_62062"/>
<organism evidence="3">
    <name type="scientific">Naegleria gruberi</name>
    <name type="common">Amoeba</name>
    <dbReference type="NCBI Taxonomy" id="5762"/>
    <lineage>
        <taxon>Eukaryota</taxon>
        <taxon>Discoba</taxon>
        <taxon>Heterolobosea</taxon>
        <taxon>Tetramitia</taxon>
        <taxon>Eutetramitia</taxon>
        <taxon>Vahlkampfiidae</taxon>
        <taxon>Naegleria</taxon>
    </lineage>
</organism>
<name>D2UZU1_NAEGR</name>
<evidence type="ECO:0000313" key="2">
    <source>
        <dbReference type="EMBL" id="EFC50222.1"/>
    </source>
</evidence>
<keyword evidence="3" id="KW-1185">Reference proteome</keyword>
<dbReference type="EMBL" id="GG738846">
    <property type="protein sequence ID" value="EFC50222.1"/>
    <property type="molecule type" value="Genomic_DNA"/>
</dbReference>
<dbReference type="InterPro" id="IPR018649">
    <property type="entry name" value="SHOCT"/>
</dbReference>
<dbReference type="InParanoid" id="D2UZU1"/>
<dbReference type="Pfam" id="PF09851">
    <property type="entry name" value="SHOCT"/>
    <property type="match status" value="1"/>
</dbReference>
<protein>
    <submittedName>
        <fullName evidence="2">Predicted protein</fullName>
    </submittedName>
</protein>
<gene>
    <name evidence="2" type="ORF">NAEGRDRAFT_62062</name>
</gene>
<evidence type="ECO:0000259" key="1">
    <source>
        <dbReference type="Pfam" id="PF09851"/>
    </source>
</evidence>
<proteinExistence type="predicted"/>
<feature type="domain" description="SHOCT" evidence="1">
    <location>
        <begin position="74"/>
        <end position="100"/>
    </location>
</feature>
<dbReference type="VEuPathDB" id="AmoebaDB:NAEGRDRAFT_62062"/>
<dbReference type="GeneID" id="8858907"/>
<reference evidence="2 3" key="1">
    <citation type="journal article" date="2010" name="Cell">
        <title>The genome of Naegleria gruberi illuminates early eukaryotic versatility.</title>
        <authorList>
            <person name="Fritz-Laylin L.K."/>
            <person name="Prochnik S.E."/>
            <person name="Ginger M.L."/>
            <person name="Dacks J.B."/>
            <person name="Carpenter M.L."/>
            <person name="Field M.C."/>
            <person name="Kuo A."/>
            <person name="Paredez A."/>
            <person name="Chapman J."/>
            <person name="Pham J."/>
            <person name="Shu S."/>
            <person name="Neupane R."/>
            <person name="Cipriano M."/>
            <person name="Mancuso J."/>
            <person name="Tu H."/>
            <person name="Salamov A."/>
            <person name="Lindquist E."/>
            <person name="Shapiro H."/>
            <person name="Lucas S."/>
            <person name="Grigoriev I.V."/>
            <person name="Cande W.Z."/>
            <person name="Fulton C."/>
            <person name="Rokhsar D.S."/>
            <person name="Dawson S.C."/>
        </authorList>
    </citation>
    <scope>NUCLEOTIDE SEQUENCE [LARGE SCALE GENOMIC DNA]</scope>
    <source>
        <strain evidence="2 3">NEG-M</strain>
    </source>
</reference>
<dbReference type="RefSeq" id="XP_002682966.1">
    <property type="nucleotide sequence ID" value="XM_002682920.1"/>
</dbReference>
<evidence type="ECO:0000313" key="3">
    <source>
        <dbReference type="Proteomes" id="UP000006671"/>
    </source>
</evidence>
<dbReference type="Proteomes" id="UP000006671">
    <property type="component" value="Unassembled WGS sequence"/>
</dbReference>
<dbReference type="AlphaFoldDB" id="D2UZU1"/>
<dbReference type="OMA" id="NQNPYEK"/>
<accession>D2UZU1</accession>
<sequence length="102" mass="11582">MLTLNAKEKDDSKITFSNQKVLHDWNKQKTVNQNPYEKGQVPSITTTETKQSLKSEVKREVKTGGVGDSDKYSELEKLASLRDKGVITQKEFDLKKKQLLGL</sequence>